<dbReference type="Gene3D" id="3.40.630.30">
    <property type="match status" value="1"/>
</dbReference>
<organism evidence="1 2">
    <name type="scientific">Treponema lecithinolyticum ATCC 700332</name>
    <dbReference type="NCBI Taxonomy" id="1321815"/>
    <lineage>
        <taxon>Bacteria</taxon>
        <taxon>Pseudomonadati</taxon>
        <taxon>Spirochaetota</taxon>
        <taxon>Spirochaetia</taxon>
        <taxon>Spirochaetales</taxon>
        <taxon>Treponemataceae</taxon>
        <taxon>Treponema</taxon>
    </lineage>
</organism>
<proteinExistence type="predicted"/>
<name>A0ABN0NVZ9_TRELE</name>
<evidence type="ECO:0008006" key="3">
    <source>
        <dbReference type="Google" id="ProtNLM"/>
    </source>
</evidence>
<dbReference type="SUPFAM" id="SSF55729">
    <property type="entry name" value="Acyl-CoA N-acyltransferases (Nat)"/>
    <property type="match status" value="1"/>
</dbReference>
<keyword evidence="2" id="KW-1185">Reference proteome</keyword>
<sequence>MIAFFVVKIYSTKMDYRFRPYTAKDRIPCSAISAPTWRFDFYFPQIDTSRLNNFVFDMLRLHSNYTDIAVQKSGNPIGFLFARIKTKGLLCKLLEFGYSAGFTVKNAFLWLFGAFGKRSTAYRVFKDYKRIQKILLRSCAYNSEITALFVDAAQQGNGIAKKLLERFYSHCTACAADTADTASAQSKNDHRTVLITDTDCNYAFYDSQGFTLLKKIKGTLGIFAEPTVKSPAQQIEKKVSASDTDLCRTHADKTAFIFLYGKQL</sequence>
<evidence type="ECO:0000313" key="2">
    <source>
        <dbReference type="Proteomes" id="UP000016649"/>
    </source>
</evidence>
<dbReference type="InterPro" id="IPR016181">
    <property type="entry name" value="Acyl_CoA_acyltransferase"/>
</dbReference>
<protein>
    <recommendedName>
        <fullName evidence="3">N-acetyltransferase domain-containing protein</fullName>
    </recommendedName>
</protein>
<evidence type="ECO:0000313" key="1">
    <source>
        <dbReference type="EMBL" id="ERJ91470.1"/>
    </source>
</evidence>
<dbReference type="EMBL" id="AWVH01000045">
    <property type="protein sequence ID" value="ERJ91470.1"/>
    <property type="molecule type" value="Genomic_DNA"/>
</dbReference>
<comment type="caution">
    <text evidence="1">The sequence shown here is derived from an EMBL/GenBank/DDBJ whole genome shotgun (WGS) entry which is preliminary data.</text>
</comment>
<reference evidence="1 2" key="1">
    <citation type="submission" date="2013-08" db="EMBL/GenBank/DDBJ databases">
        <authorList>
            <person name="Weinstock G."/>
            <person name="Sodergren E."/>
            <person name="Wylie T."/>
            <person name="Fulton L."/>
            <person name="Fulton R."/>
            <person name="Fronick C."/>
            <person name="O'Laughlin M."/>
            <person name="Godfrey J."/>
            <person name="Miner T."/>
            <person name="Herter B."/>
            <person name="Appelbaum E."/>
            <person name="Cordes M."/>
            <person name="Lek S."/>
            <person name="Wollam A."/>
            <person name="Pepin K.H."/>
            <person name="Palsikar V.B."/>
            <person name="Mitreva M."/>
            <person name="Wilson R.K."/>
        </authorList>
    </citation>
    <scope>NUCLEOTIDE SEQUENCE [LARGE SCALE GENOMIC DNA]</scope>
    <source>
        <strain evidence="1 2">ATCC 700332</strain>
    </source>
</reference>
<accession>A0ABN0NVZ9</accession>
<dbReference type="Proteomes" id="UP000016649">
    <property type="component" value="Unassembled WGS sequence"/>
</dbReference>
<gene>
    <name evidence="1" type="ORF">HMPREF9193_02171</name>
</gene>